<accession>A0A068VN59</accession>
<dbReference type="STRING" id="49390.A0A068VN59"/>
<dbReference type="Proteomes" id="UP000295252">
    <property type="component" value="Unassembled WGS sequence"/>
</dbReference>
<dbReference type="EMBL" id="HG748665">
    <property type="protein sequence ID" value="CDP22054.1"/>
    <property type="molecule type" value="Genomic_DNA"/>
</dbReference>
<dbReference type="InParanoid" id="A0A068VN59"/>
<dbReference type="AlphaFoldDB" id="A0A068VN59"/>
<organism evidence="1 2">
    <name type="scientific">Coffea canephora</name>
    <name type="common">Robusta coffee</name>
    <dbReference type="NCBI Taxonomy" id="49390"/>
    <lineage>
        <taxon>Eukaryota</taxon>
        <taxon>Viridiplantae</taxon>
        <taxon>Streptophyta</taxon>
        <taxon>Embryophyta</taxon>
        <taxon>Tracheophyta</taxon>
        <taxon>Spermatophyta</taxon>
        <taxon>Magnoliopsida</taxon>
        <taxon>eudicotyledons</taxon>
        <taxon>Gunneridae</taxon>
        <taxon>Pentapetalae</taxon>
        <taxon>asterids</taxon>
        <taxon>lamiids</taxon>
        <taxon>Gentianales</taxon>
        <taxon>Rubiaceae</taxon>
        <taxon>Ixoroideae</taxon>
        <taxon>Gardenieae complex</taxon>
        <taxon>Bertiereae - Coffeeae clade</taxon>
        <taxon>Coffeeae</taxon>
        <taxon>Coffea</taxon>
    </lineage>
</organism>
<reference evidence="2" key="1">
    <citation type="journal article" date="2014" name="Science">
        <title>The coffee genome provides insight into the convergent evolution of caffeine biosynthesis.</title>
        <authorList>
            <person name="Denoeud F."/>
            <person name="Carretero-Paulet L."/>
            <person name="Dereeper A."/>
            <person name="Droc G."/>
            <person name="Guyot R."/>
            <person name="Pietrella M."/>
            <person name="Zheng C."/>
            <person name="Alberti A."/>
            <person name="Anthony F."/>
            <person name="Aprea G."/>
            <person name="Aury J.M."/>
            <person name="Bento P."/>
            <person name="Bernard M."/>
            <person name="Bocs S."/>
            <person name="Campa C."/>
            <person name="Cenci A."/>
            <person name="Combes M.C."/>
            <person name="Crouzillat D."/>
            <person name="Da Silva C."/>
            <person name="Daddiego L."/>
            <person name="De Bellis F."/>
            <person name="Dussert S."/>
            <person name="Garsmeur O."/>
            <person name="Gayraud T."/>
            <person name="Guignon V."/>
            <person name="Jahn K."/>
            <person name="Jamilloux V."/>
            <person name="Joet T."/>
            <person name="Labadie K."/>
            <person name="Lan T."/>
            <person name="Leclercq J."/>
            <person name="Lepelley M."/>
            <person name="Leroy T."/>
            <person name="Li L.T."/>
            <person name="Librado P."/>
            <person name="Lopez L."/>
            <person name="Munoz A."/>
            <person name="Noel B."/>
            <person name="Pallavicini A."/>
            <person name="Perrotta G."/>
            <person name="Poncet V."/>
            <person name="Pot D."/>
            <person name="Priyono X."/>
            <person name="Rigoreau M."/>
            <person name="Rouard M."/>
            <person name="Rozas J."/>
            <person name="Tranchant-Dubreuil C."/>
            <person name="VanBuren R."/>
            <person name="Zhang Q."/>
            <person name="Andrade A.C."/>
            <person name="Argout X."/>
            <person name="Bertrand B."/>
            <person name="de Kochko A."/>
            <person name="Graziosi G."/>
            <person name="Henry R.J."/>
            <person name="Jayarama X."/>
            <person name="Ming R."/>
            <person name="Nagai C."/>
            <person name="Rounsley S."/>
            <person name="Sankoff D."/>
            <person name="Giuliano G."/>
            <person name="Albert V.A."/>
            <person name="Wincker P."/>
            <person name="Lashermes P."/>
        </authorList>
    </citation>
    <scope>NUCLEOTIDE SEQUENCE [LARGE SCALE GENOMIC DNA]</scope>
    <source>
        <strain evidence="2">cv. DH200-94</strain>
    </source>
</reference>
<evidence type="ECO:0000313" key="1">
    <source>
        <dbReference type="EMBL" id="CDP22054.1"/>
    </source>
</evidence>
<name>A0A068VN59_COFCA</name>
<gene>
    <name evidence="1" type="ORF">GSCOC_T00009414001</name>
</gene>
<evidence type="ECO:0000313" key="2">
    <source>
        <dbReference type="Proteomes" id="UP000295252"/>
    </source>
</evidence>
<feature type="non-terminal residue" evidence="1">
    <location>
        <position position="44"/>
    </location>
</feature>
<sequence length="44" mass="5038">MALNLRQKQTDCILRMLNLNQPRNIFAHSLAYSHLISCCAARHA</sequence>
<keyword evidence="2" id="KW-1185">Reference proteome</keyword>
<dbReference type="PhylomeDB" id="A0A068VN59"/>
<dbReference type="Gramene" id="CDP22054">
    <property type="protein sequence ID" value="CDP22054"/>
    <property type="gene ID" value="GSCOC_T00009414001"/>
</dbReference>
<proteinExistence type="predicted"/>
<protein>
    <submittedName>
        <fullName evidence="1">DH200=94 genomic scaffold, scaffold_9581</fullName>
    </submittedName>
</protein>